<feature type="compositionally biased region" description="Polar residues" evidence="1">
    <location>
        <begin position="292"/>
        <end position="307"/>
    </location>
</feature>
<dbReference type="Proteomes" id="UP000717752">
    <property type="component" value="Unassembled WGS sequence"/>
</dbReference>
<gene>
    <name evidence="2" type="ORF">JNB85_20970</name>
</gene>
<evidence type="ECO:0000313" key="2">
    <source>
        <dbReference type="EMBL" id="MBW9054879.1"/>
    </source>
</evidence>
<accession>A0ABS7H0I7</accession>
<protein>
    <submittedName>
        <fullName evidence="2">Uncharacterized protein</fullName>
    </submittedName>
</protein>
<dbReference type="RefSeq" id="WP_220336225.1">
    <property type="nucleotide sequence ID" value="NZ_JAEUAK010000008.1"/>
</dbReference>
<comment type="caution">
    <text evidence="2">The sequence shown here is derived from an EMBL/GenBank/DDBJ whole genome shotgun (WGS) entry which is preliminary data.</text>
</comment>
<feature type="region of interest" description="Disordered" evidence="1">
    <location>
        <begin position="272"/>
        <end position="346"/>
    </location>
</feature>
<name>A0ABS7H0I7_9HYPH</name>
<evidence type="ECO:0000313" key="3">
    <source>
        <dbReference type="Proteomes" id="UP000717752"/>
    </source>
</evidence>
<evidence type="ECO:0000256" key="1">
    <source>
        <dbReference type="SAM" id="MobiDB-lite"/>
    </source>
</evidence>
<keyword evidence="3" id="KW-1185">Reference proteome</keyword>
<reference evidence="2 3" key="1">
    <citation type="journal article" date="2021" name="MBio">
        <title>Poor Competitiveness of Bradyrhizobium in Pigeon Pea Root Colonization in Indian Soils.</title>
        <authorList>
            <person name="Chalasani D."/>
            <person name="Basu A."/>
            <person name="Pullabhotla S.V.S.R.N."/>
            <person name="Jorrin B."/>
            <person name="Neal A.L."/>
            <person name="Poole P.S."/>
            <person name="Podile A.R."/>
            <person name="Tkacz A."/>
        </authorList>
    </citation>
    <scope>NUCLEOTIDE SEQUENCE [LARGE SCALE GENOMIC DNA]</scope>
    <source>
        <strain evidence="2 3">HU56</strain>
    </source>
</reference>
<organism evidence="2 3">
    <name type="scientific">Rhizobium mesosinicum</name>
    <dbReference type="NCBI Taxonomy" id="335017"/>
    <lineage>
        <taxon>Bacteria</taxon>
        <taxon>Pseudomonadati</taxon>
        <taxon>Pseudomonadota</taxon>
        <taxon>Alphaproteobacteria</taxon>
        <taxon>Hyphomicrobiales</taxon>
        <taxon>Rhizobiaceae</taxon>
        <taxon>Rhizobium/Agrobacterium group</taxon>
        <taxon>Rhizobium</taxon>
    </lineage>
</organism>
<sequence>MPTVPTYQDTQQHIALRPEYTEGFTVKADAEAFGSAIGKGMQGLATGMGALGNAVVQVEQLDNANSAKDRQTKFGDWSREALHGKDGFLTLTGRAAVEGRAAFEKLVEQKRSEFGKGLTPGAARTYEETSRASMNTLLDSTIRHTFDQRKVWFAETSANSIKSSADDAVAVYNDPAKVAAAIHKGVTEIEHQGRMQGWSKEKLVQESAQYVSDTTKKVVLQMANESPIKAEQYIKTAPGLLPTAKTELLKTLESAVTAEKARHNATDIITGLAPTYTGAPDPDTGTAPSPGAAQTRTTAANGKTPQAGSAGPATAVQSAEGRTKTSGLETREAGDKTAAPRLAGSTTVGYQTTASQATGFQIATPPATSRRPSGPEDFRTVASTIAFPGKTKDDVALAGFVKNAAGTSVDPSLKPWLSHVTGAILGTAAALTDPIRGAAADANSFGRFGLPTETPRAGDIVVLRAAPKGGTGNNGGKGNDDGGYFGFFRGYDADGNVIVLGSDPKHAGETVLSAHASSRVVGFRTSGTVDARTMALPNYNPDGLRMIEEGLGRITDPALRAATEAQLSGYVISQKKAIDATRFQAQEWANNQVISDPNFDPTKLPLRIRQALGPTGMTTLLDYKEKVRAYGQPTTDPHTLYDLQTQFATDPAAFARTDLFEFRAKLSDKDWEKINSWRQTALTDQRKAHLESLDLKTAFELARPQLEGLGLINPNPGFFSSSDAPRRAAQFQTMLVDQMDDFKTLNDGRNPTQSDVQKMINRLLLPIVISTPSHGRGLPPTTTSAGLFEANNQADDASYDITVQYEDIPRDLRMAIEADLTQSGKPKPTRKQIEDTYELFILNR</sequence>
<dbReference type="EMBL" id="JAEUAK010000008">
    <property type="protein sequence ID" value="MBW9054879.1"/>
    <property type="molecule type" value="Genomic_DNA"/>
</dbReference>
<proteinExistence type="predicted"/>